<sequence>MRNSLFDWSEFSAEKALEILERNGTQLSPEDVTDFFQLALYYAKNTPESVRRSFHHLIFGINFDEESNSVRLKELLCLPILGIDLTSKEEISSGAVNFFIIDTRSDSDFDSGHYVSSFNLDCGAMVDEPEKFAIALNSLENYKASRRPEDHYTILGYGTDEQDKYTNMLVAMLVQKSKAHVSFIEGGFKLMHDSIARSNRWELISMHSEVSCKLCNKEKVTPKWSLISKVKSAMSSTSSRMKERVEAVVFPIENETPEKSVTHVSSEQRHEKRYRQQSVFTIDEHSDDDSESAAVDENLKEEILLSKEFTETFECKEIFRDQNINGHIALTRTHLYVLHDVLDKKGYVTTKARHALSTIVAVTSRKSVPELLTFKLGYEMNGLAKITAVHKLYVPKAGECAKAVKLAIYALRPYTGPDN</sequence>
<proteinExistence type="predicted"/>
<dbReference type="AlphaFoldDB" id="A0A8R1DP13"/>
<dbReference type="GO" id="GO:0005829">
    <property type="term" value="C:cytosol"/>
    <property type="evidence" value="ECO:0007669"/>
    <property type="project" value="GOC"/>
</dbReference>
<protein>
    <submittedName>
        <fullName evidence="2">Rhodanese domain-containing protein</fullName>
    </submittedName>
</protein>
<dbReference type="PANTHER" id="PTHR13297">
    <property type="entry name" value="TBC1 DOMAIN FAMILY MEMBER 23-RELATED"/>
    <property type="match status" value="1"/>
</dbReference>
<dbReference type="GO" id="GO:0005802">
    <property type="term" value="C:trans-Golgi network"/>
    <property type="evidence" value="ECO:0007669"/>
    <property type="project" value="TreeGrafter"/>
</dbReference>
<dbReference type="GO" id="GO:0042147">
    <property type="term" value="P:retrograde transport, endosome to Golgi"/>
    <property type="evidence" value="ECO:0007669"/>
    <property type="project" value="InterPro"/>
</dbReference>
<dbReference type="Pfam" id="PF19430">
    <property type="entry name" value="TBC1D23_C"/>
    <property type="match status" value="1"/>
</dbReference>
<keyword evidence="3" id="KW-1185">Reference proteome</keyword>
<dbReference type="GO" id="GO:0099041">
    <property type="term" value="P:vesicle tethering to Golgi"/>
    <property type="evidence" value="ECO:0007669"/>
    <property type="project" value="TreeGrafter"/>
</dbReference>
<name>A0A8R1DP13_CAEJA</name>
<reference evidence="2" key="2">
    <citation type="submission" date="2022-06" db="UniProtKB">
        <authorList>
            <consortium name="EnsemblMetazoa"/>
        </authorList>
    </citation>
    <scope>IDENTIFICATION</scope>
    <source>
        <strain evidence="2">DF5081</strain>
    </source>
</reference>
<dbReference type="SMART" id="SM00450">
    <property type="entry name" value="RHOD"/>
    <property type="match status" value="1"/>
</dbReference>
<dbReference type="InterPro" id="IPR036873">
    <property type="entry name" value="Rhodanese-like_dom_sf"/>
</dbReference>
<evidence type="ECO:0000259" key="1">
    <source>
        <dbReference type="PROSITE" id="PS50206"/>
    </source>
</evidence>
<reference evidence="3" key="1">
    <citation type="submission" date="2010-08" db="EMBL/GenBank/DDBJ databases">
        <authorList>
            <consortium name="Caenorhabditis japonica Sequencing Consortium"/>
            <person name="Wilson R.K."/>
        </authorList>
    </citation>
    <scope>NUCLEOTIDE SEQUENCE [LARGE SCALE GENOMIC DNA]</scope>
    <source>
        <strain evidence="3">DF5081</strain>
    </source>
</reference>
<dbReference type="InterPro" id="IPR001763">
    <property type="entry name" value="Rhodanese-like_dom"/>
</dbReference>
<evidence type="ECO:0000313" key="3">
    <source>
        <dbReference type="Proteomes" id="UP000005237"/>
    </source>
</evidence>
<dbReference type="InterPro" id="IPR045799">
    <property type="entry name" value="TBC1D23_C"/>
</dbReference>
<dbReference type="Proteomes" id="UP000005237">
    <property type="component" value="Unassembled WGS sequence"/>
</dbReference>
<evidence type="ECO:0000313" key="2">
    <source>
        <dbReference type="EnsemblMetazoa" id="CJA08092.1"/>
    </source>
</evidence>
<accession>A0A8R1DP13</accession>
<dbReference type="PROSITE" id="PS50206">
    <property type="entry name" value="RHODANESE_3"/>
    <property type="match status" value="1"/>
</dbReference>
<dbReference type="SUPFAM" id="SSF52821">
    <property type="entry name" value="Rhodanese/Cell cycle control phosphatase"/>
    <property type="match status" value="1"/>
</dbReference>
<organism evidence="2 3">
    <name type="scientific">Caenorhabditis japonica</name>
    <dbReference type="NCBI Taxonomy" id="281687"/>
    <lineage>
        <taxon>Eukaryota</taxon>
        <taxon>Metazoa</taxon>
        <taxon>Ecdysozoa</taxon>
        <taxon>Nematoda</taxon>
        <taxon>Chromadorea</taxon>
        <taxon>Rhabditida</taxon>
        <taxon>Rhabditina</taxon>
        <taxon>Rhabditomorpha</taxon>
        <taxon>Rhabditoidea</taxon>
        <taxon>Rhabditidae</taxon>
        <taxon>Peloderinae</taxon>
        <taxon>Caenorhabditis</taxon>
    </lineage>
</organism>
<dbReference type="PANTHER" id="PTHR13297:SF5">
    <property type="entry name" value="TBC1 DOMAIN FAMILY MEMBER 23"/>
    <property type="match status" value="1"/>
</dbReference>
<dbReference type="InterPro" id="IPR039755">
    <property type="entry name" value="TBC1D23"/>
</dbReference>
<dbReference type="EnsemblMetazoa" id="CJA08092.1">
    <property type="protein sequence ID" value="CJA08092.1"/>
    <property type="gene ID" value="WBGene00127296"/>
</dbReference>
<dbReference type="CDD" id="cd20788">
    <property type="entry name" value="TBC1D23_C-like"/>
    <property type="match status" value="1"/>
</dbReference>
<feature type="domain" description="Rhodanese" evidence="1">
    <location>
        <begin position="94"/>
        <end position="200"/>
    </location>
</feature>
<dbReference type="Gene3D" id="3.40.250.10">
    <property type="entry name" value="Rhodanese-like domain"/>
    <property type="match status" value="1"/>
</dbReference>